<evidence type="ECO:0000313" key="2">
    <source>
        <dbReference type="EMBL" id="THC93052.1"/>
    </source>
</evidence>
<dbReference type="VEuPathDB" id="FungiDB:EYZ11_007478"/>
<feature type="region of interest" description="Disordered" evidence="1">
    <location>
        <begin position="1"/>
        <end position="30"/>
    </location>
</feature>
<dbReference type="Proteomes" id="UP000308092">
    <property type="component" value="Unassembled WGS sequence"/>
</dbReference>
<protein>
    <submittedName>
        <fullName evidence="2">Uncharacterized protein</fullName>
    </submittedName>
</protein>
<dbReference type="AlphaFoldDB" id="A0A4S3JDA5"/>
<keyword evidence="3" id="KW-1185">Reference proteome</keyword>
<gene>
    <name evidence="2" type="ORF">EYZ11_007478</name>
</gene>
<evidence type="ECO:0000256" key="1">
    <source>
        <dbReference type="SAM" id="MobiDB-lite"/>
    </source>
</evidence>
<reference evidence="2 3" key="1">
    <citation type="submission" date="2019-03" db="EMBL/GenBank/DDBJ databases">
        <title>The genome sequence of a newly discovered highly antifungal drug resistant Aspergillus species, Aspergillus tanneri NIH 1004.</title>
        <authorList>
            <person name="Mounaud S."/>
            <person name="Singh I."/>
            <person name="Joardar V."/>
            <person name="Pakala S."/>
            <person name="Pakala S."/>
            <person name="Venepally P."/>
            <person name="Hoover J."/>
            <person name="Nierman W."/>
            <person name="Chung J."/>
            <person name="Losada L."/>
        </authorList>
    </citation>
    <scope>NUCLEOTIDE SEQUENCE [LARGE SCALE GENOMIC DNA]</scope>
    <source>
        <strain evidence="2 3">NIH1004</strain>
    </source>
</reference>
<organism evidence="2 3">
    <name type="scientific">Aspergillus tanneri</name>
    <dbReference type="NCBI Taxonomy" id="1220188"/>
    <lineage>
        <taxon>Eukaryota</taxon>
        <taxon>Fungi</taxon>
        <taxon>Dikarya</taxon>
        <taxon>Ascomycota</taxon>
        <taxon>Pezizomycotina</taxon>
        <taxon>Eurotiomycetes</taxon>
        <taxon>Eurotiomycetidae</taxon>
        <taxon>Eurotiales</taxon>
        <taxon>Aspergillaceae</taxon>
        <taxon>Aspergillus</taxon>
        <taxon>Aspergillus subgen. Circumdati</taxon>
    </lineage>
</organism>
<sequence>MHMRSQDMSSRHRTTDASIPNPAIGNHQTIVDHTALTWPDEFESA</sequence>
<comment type="caution">
    <text evidence="2">The sequence shown here is derived from an EMBL/GenBank/DDBJ whole genome shotgun (WGS) entry which is preliminary data.</text>
</comment>
<accession>A0A4S3JDA5</accession>
<proteinExistence type="predicted"/>
<name>A0A4S3JDA5_9EURO</name>
<evidence type="ECO:0000313" key="3">
    <source>
        <dbReference type="Proteomes" id="UP000308092"/>
    </source>
</evidence>
<dbReference type="EMBL" id="SOSA01000290">
    <property type="protein sequence ID" value="THC93052.1"/>
    <property type="molecule type" value="Genomic_DNA"/>
</dbReference>